<evidence type="ECO:0000256" key="5">
    <source>
        <dbReference type="ARBA" id="ARBA00023136"/>
    </source>
</evidence>
<feature type="transmembrane region" description="Helical" evidence="6">
    <location>
        <begin position="92"/>
        <end position="117"/>
    </location>
</feature>
<dbReference type="EMBL" id="PCTA01000020">
    <property type="protein sequence ID" value="PIP61660.1"/>
    <property type="molecule type" value="Genomic_DNA"/>
</dbReference>
<feature type="transmembrane region" description="Helical" evidence="6">
    <location>
        <begin position="169"/>
        <end position="195"/>
    </location>
</feature>
<gene>
    <name evidence="8" type="ORF">COW99_02895</name>
</gene>
<evidence type="ECO:0000313" key="9">
    <source>
        <dbReference type="Proteomes" id="UP000231246"/>
    </source>
</evidence>
<dbReference type="PANTHER" id="PTHR31272:SF4">
    <property type="entry name" value="CYTOCHROME C-TYPE BIOGENESIS PROTEIN HI_1454-RELATED"/>
    <property type="match status" value="1"/>
</dbReference>
<comment type="similarity">
    <text evidence="2">Belongs to the DsbD family.</text>
</comment>
<name>A0A2H0BX92_9BACT</name>
<evidence type="ECO:0000256" key="2">
    <source>
        <dbReference type="ARBA" id="ARBA00006143"/>
    </source>
</evidence>
<reference evidence="8 9" key="1">
    <citation type="submission" date="2017-09" db="EMBL/GenBank/DDBJ databases">
        <title>Depth-based differentiation of microbial function through sediment-hosted aquifers and enrichment of novel symbionts in the deep terrestrial subsurface.</title>
        <authorList>
            <person name="Probst A.J."/>
            <person name="Ladd B."/>
            <person name="Jarett J.K."/>
            <person name="Geller-Mcgrath D.E."/>
            <person name="Sieber C.M."/>
            <person name="Emerson J.B."/>
            <person name="Anantharaman K."/>
            <person name="Thomas B.C."/>
            <person name="Malmstrom R."/>
            <person name="Stieglmeier M."/>
            <person name="Klingl A."/>
            <person name="Woyke T."/>
            <person name="Ryan C.M."/>
            <person name="Banfield J.F."/>
        </authorList>
    </citation>
    <scope>NUCLEOTIDE SEQUENCE [LARGE SCALE GENOMIC DNA]</scope>
    <source>
        <strain evidence="8">CG22_combo_CG10-13_8_21_14_all_38_20</strain>
    </source>
</reference>
<feature type="domain" description="Cytochrome C biogenesis protein transmembrane" evidence="7">
    <location>
        <begin position="9"/>
        <end position="227"/>
    </location>
</feature>
<feature type="transmembrane region" description="Helical" evidence="6">
    <location>
        <begin position="138"/>
        <end position="163"/>
    </location>
</feature>
<keyword evidence="3 6" id="KW-0812">Transmembrane</keyword>
<evidence type="ECO:0000256" key="1">
    <source>
        <dbReference type="ARBA" id="ARBA00004141"/>
    </source>
</evidence>
<evidence type="ECO:0000256" key="4">
    <source>
        <dbReference type="ARBA" id="ARBA00022989"/>
    </source>
</evidence>
<protein>
    <submittedName>
        <fullName evidence="8">Cytochrome C biogenesis protein</fullName>
    </submittedName>
</protein>
<dbReference type="InterPro" id="IPR003834">
    <property type="entry name" value="Cyt_c_assmbl_TM_dom"/>
</dbReference>
<keyword evidence="4 6" id="KW-1133">Transmembrane helix</keyword>
<feature type="transmembrane region" description="Helical" evidence="6">
    <location>
        <begin position="57"/>
        <end position="86"/>
    </location>
</feature>
<accession>A0A2H0BX92</accession>
<dbReference type="PANTHER" id="PTHR31272">
    <property type="entry name" value="CYTOCHROME C-TYPE BIOGENESIS PROTEIN HI_1454-RELATED"/>
    <property type="match status" value="1"/>
</dbReference>
<dbReference type="InterPro" id="IPR051790">
    <property type="entry name" value="Cytochrome_c-biogenesis_DsbD"/>
</dbReference>
<comment type="caution">
    <text evidence="8">The sequence shown here is derived from an EMBL/GenBank/DDBJ whole genome shotgun (WGS) entry which is preliminary data.</text>
</comment>
<proteinExistence type="inferred from homology"/>
<dbReference type="GO" id="GO:0017004">
    <property type="term" value="P:cytochrome complex assembly"/>
    <property type="evidence" value="ECO:0007669"/>
    <property type="project" value="InterPro"/>
</dbReference>
<dbReference type="Pfam" id="PF02683">
    <property type="entry name" value="DsbD_TM"/>
    <property type="match status" value="1"/>
</dbReference>
<feature type="transmembrane region" description="Helical" evidence="6">
    <location>
        <begin position="6"/>
        <end position="36"/>
    </location>
</feature>
<organism evidence="8 9">
    <name type="scientific">Candidatus Roizmanbacteria bacterium CG22_combo_CG10-13_8_21_14_all_38_20</name>
    <dbReference type="NCBI Taxonomy" id="1974862"/>
    <lineage>
        <taxon>Bacteria</taxon>
        <taxon>Candidatus Roizmaniibacteriota</taxon>
    </lineage>
</organism>
<dbReference type="GO" id="GO:0016020">
    <property type="term" value="C:membrane"/>
    <property type="evidence" value="ECO:0007669"/>
    <property type="project" value="UniProtKB-SubCell"/>
</dbReference>
<comment type="subcellular location">
    <subcellularLocation>
        <location evidence="1">Membrane</location>
        <topology evidence="1">Multi-pass membrane protein</topology>
    </subcellularLocation>
</comment>
<evidence type="ECO:0000259" key="7">
    <source>
        <dbReference type="Pfam" id="PF02683"/>
    </source>
</evidence>
<dbReference type="AlphaFoldDB" id="A0A2H0BX92"/>
<keyword evidence="5 6" id="KW-0472">Membrane</keyword>
<feature type="transmembrane region" description="Helical" evidence="6">
    <location>
        <begin position="207"/>
        <end position="226"/>
    </location>
</feature>
<sequence>MIELSIGFVIASFFAGLLTFLAPCTLPLVPAYLGFISGVDQDALKNPETAKAARRKIFLNGLAFIVGFSLVFITFGILAGFAGTALAPYRIWLARIGGVLVILFGLFMLGFFKLPFFQSDKRIPIPSWLTLGKPSSSLFIGGTFALGWTPCVGPILGSILLLAGTSGTALTGGVMLTVFSVGLAIPFLLIALAFSKATAYIDRISKYLKAISIIGGVFLILLGLLLTTDNFGLTIQYGYELLNFINYEGLLDYL</sequence>
<evidence type="ECO:0000256" key="3">
    <source>
        <dbReference type="ARBA" id="ARBA00022692"/>
    </source>
</evidence>
<dbReference type="Proteomes" id="UP000231246">
    <property type="component" value="Unassembled WGS sequence"/>
</dbReference>
<evidence type="ECO:0000313" key="8">
    <source>
        <dbReference type="EMBL" id="PIP61660.1"/>
    </source>
</evidence>
<evidence type="ECO:0000256" key="6">
    <source>
        <dbReference type="SAM" id="Phobius"/>
    </source>
</evidence>